<accession>A0A7U8C6V0</accession>
<dbReference type="InterPro" id="IPR051010">
    <property type="entry name" value="BCAA_transport"/>
</dbReference>
<dbReference type="InterPro" id="IPR028081">
    <property type="entry name" value="Leu-bd"/>
</dbReference>
<dbReference type="PRINTS" id="PR00337">
    <property type="entry name" value="LEUILEVALBP"/>
</dbReference>
<name>A0A7U8C6V0_NEPCE</name>
<feature type="domain" description="Leucine-binding protein" evidence="5">
    <location>
        <begin position="25"/>
        <end position="361"/>
    </location>
</feature>
<dbReference type="EMBL" id="AAOW01000002">
    <property type="protein sequence ID" value="EAR62627.1"/>
    <property type="molecule type" value="Genomic_DNA"/>
</dbReference>
<evidence type="ECO:0000256" key="3">
    <source>
        <dbReference type="ARBA" id="ARBA00022729"/>
    </source>
</evidence>
<dbReference type="GO" id="GO:0006865">
    <property type="term" value="P:amino acid transport"/>
    <property type="evidence" value="ECO:0007669"/>
    <property type="project" value="UniProtKB-KW"/>
</dbReference>
<comment type="caution">
    <text evidence="6">The sequence shown here is derived from an EMBL/GenBank/DDBJ whole genome shotgun (WGS) entry which is preliminary data.</text>
</comment>
<dbReference type="AlphaFoldDB" id="A0A7U8C6V0"/>
<dbReference type="Proteomes" id="UP000002171">
    <property type="component" value="Unassembled WGS sequence"/>
</dbReference>
<gene>
    <name evidence="6" type="ORF">MED92_05898</name>
</gene>
<comment type="similarity">
    <text evidence="1">Belongs to the leucine-binding protein family.</text>
</comment>
<keyword evidence="3" id="KW-0732">Signal</keyword>
<reference evidence="6 7" key="1">
    <citation type="submission" date="2006-02" db="EMBL/GenBank/DDBJ databases">
        <authorList>
            <person name="Pinhassi J."/>
            <person name="Pedros-Alio C."/>
            <person name="Ferriera S."/>
            <person name="Johnson J."/>
            <person name="Kravitz S."/>
            <person name="Halpern A."/>
            <person name="Remington K."/>
            <person name="Beeson K."/>
            <person name="Tran B."/>
            <person name="Rogers Y.-H."/>
            <person name="Friedman R."/>
            <person name="Venter J.C."/>
        </authorList>
    </citation>
    <scope>NUCLEOTIDE SEQUENCE [LARGE SCALE GENOMIC DNA]</scope>
    <source>
        <strain evidence="6 7">MED92</strain>
    </source>
</reference>
<keyword evidence="7" id="KW-1185">Reference proteome</keyword>
<dbReference type="RefSeq" id="WP_007021645.1">
    <property type="nucleotide sequence ID" value="NZ_CH724126.1"/>
</dbReference>
<organism evidence="6 7">
    <name type="scientific">Neptuniibacter caesariensis</name>
    <dbReference type="NCBI Taxonomy" id="207954"/>
    <lineage>
        <taxon>Bacteria</taxon>
        <taxon>Pseudomonadati</taxon>
        <taxon>Pseudomonadota</taxon>
        <taxon>Gammaproteobacteria</taxon>
        <taxon>Oceanospirillales</taxon>
        <taxon>Oceanospirillaceae</taxon>
        <taxon>Neptuniibacter</taxon>
    </lineage>
</organism>
<keyword evidence="4" id="KW-0029">Amino-acid transport</keyword>
<dbReference type="Gene3D" id="3.40.50.2300">
    <property type="match status" value="2"/>
</dbReference>
<sequence length="368" mass="40010">MLSGKGRLASLCLFTLLVGCAEEEPIKVGFIGGTSGRVADLGTAGRNGFTLALEEQNARGGINGRKIQPIYKDDQQQPALAQTLIDELIAEEVDAIIGPMTSAMAVATVDQINQAETLMMACTVTTDQLTGIDDYFMRPLSAISEHSGKLAKLLNQYEPGASKAVAILDFGNRAYTESWLQGFKKTFESNGGELVATESYVSGADSNFVGIANTALKHNPSLILLSMNSVDAALITKQIRVKNPDLIIASSEWAGTERLIELGGIYTENMYVPQYINRSSNDMGFINFKTTFEKRFKNAPGFPGLFCYEAARMVFQGMQSDEKDLKQAMLNLNSYQGVQGPLKLDAYGDGKSKTFVTRVEQGKFVVLE</sequence>
<dbReference type="InterPro" id="IPR000709">
    <property type="entry name" value="Leu_Ile_Val-bd"/>
</dbReference>
<evidence type="ECO:0000256" key="4">
    <source>
        <dbReference type="ARBA" id="ARBA00022970"/>
    </source>
</evidence>
<evidence type="ECO:0000313" key="7">
    <source>
        <dbReference type="Proteomes" id="UP000002171"/>
    </source>
</evidence>
<keyword evidence="2" id="KW-0813">Transport</keyword>
<dbReference type="SUPFAM" id="SSF53822">
    <property type="entry name" value="Periplasmic binding protein-like I"/>
    <property type="match status" value="1"/>
</dbReference>
<evidence type="ECO:0000313" key="6">
    <source>
        <dbReference type="EMBL" id="EAR62627.1"/>
    </source>
</evidence>
<evidence type="ECO:0000256" key="2">
    <source>
        <dbReference type="ARBA" id="ARBA00022448"/>
    </source>
</evidence>
<dbReference type="PROSITE" id="PS51257">
    <property type="entry name" value="PROKAR_LIPOPROTEIN"/>
    <property type="match status" value="1"/>
</dbReference>
<dbReference type="InterPro" id="IPR028082">
    <property type="entry name" value="Peripla_BP_I"/>
</dbReference>
<protein>
    <submittedName>
        <fullName evidence="6">ABC transporter, periplasmic substrate-binding protein, putative</fullName>
    </submittedName>
</protein>
<proteinExistence type="inferred from homology"/>
<evidence type="ECO:0000256" key="1">
    <source>
        <dbReference type="ARBA" id="ARBA00010062"/>
    </source>
</evidence>
<evidence type="ECO:0000259" key="5">
    <source>
        <dbReference type="Pfam" id="PF13458"/>
    </source>
</evidence>
<dbReference type="OrthoDB" id="9783240at2"/>
<dbReference type="PANTHER" id="PTHR30483">
    <property type="entry name" value="LEUCINE-SPECIFIC-BINDING PROTEIN"/>
    <property type="match status" value="1"/>
</dbReference>
<dbReference type="Pfam" id="PF13458">
    <property type="entry name" value="Peripla_BP_6"/>
    <property type="match status" value="1"/>
</dbReference>
<dbReference type="PANTHER" id="PTHR30483:SF6">
    <property type="entry name" value="PERIPLASMIC BINDING PROTEIN OF ABC TRANSPORTER FOR NATURAL AMINO ACIDS"/>
    <property type="match status" value="1"/>
</dbReference>